<dbReference type="Proteomes" id="UP000631473">
    <property type="component" value="Unassembled WGS sequence"/>
</dbReference>
<dbReference type="AlphaFoldDB" id="A0A927DCY3"/>
<dbReference type="EMBL" id="JACXTI010000002">
    <property type="protein sequence ID" value="MBD3701146.1"/>
    <property type="molecule type" value="Genomic_DNA"/>
</dbReference>
<evidence type="ECO:0000256" key="1">
    <source>
        <dbReference type="SAM" id="MobiDB-lite"/>
    </source>
</evidence>
<evidence type="ECO:0000313" key="2">
    <source>
        <dbReference type="EMBL" id="MBD3701146.1"/>
    </source>
</evidence>
<feature type="region of interest" description="Disordered" evidence="1">
    <location>
        <begin position="1"/>
        <end position="22"/>
    </location>
</feature>
<protein>
    <submittedName>
        <fullName evidence="2">Uncharacterized protein</fullName>
    </submittedName>
</protein>
<sequence>MKAEAERRGYQKKNGSREGKGKTKTLIGKILLQNDVIFACKDIARNSLNYPDSFEVENTNSGIDNQNGKQIYYFTLDYSGVNAFNVRGTHTIECYGTIGDLSHSVTHKIFN</sequence>
<name>A0A927DCY3_KLEPN</name>
<feature type="compositionally biased region" description="Basic and acidic residues" evidence="1">
    <location>
        <begin position="1"/>
        <end position="21"/>
    </location>
</feature>
<comment type="caution">
    <text evidence="2">The sequence shown here is derived from an EMBL/GenBank/DDBJ whole genome shotgun (WGS) entry which is preliminary data.</text>
</comment>
<reference evidence="2" key="1">
    <citation type="submission" date="2020-07" db="EMBL/GenBank/DDBJ databases">
        <title>Clinical and genomic characterization of carbapenemase-producing Enterobacterales causing secondary infections during the COVID-19 crisis at a New York City hospital.</title>
        <authorList>
            <person name="Gomez-Simmonds A."/>
            <person name="Annavajhala M.K."/>
            <person name="Uhlemann A.-C."/>
        </authorList>
    </citation>
    <scope>NUCLEOTIDE SEQUENCE</scope>
    <source>
        <strain evidence="2">NK1597</strain>
    </source>
</reference>
<gene>
    <name evidence="2" type="ORF">IE991_18375</name>
</gene>
<accession>A0A927DCY3</accession>
<proteinExistence type="predicted"/>
<evidence type="ECO:0000313" key="3">
    <source>
        <dbReference type="Proteomes" id="UP000631473"/>
    </source>
</evidence>
<organism evidence="2 3">
    <name type="scientific">Klebsiella pneumoniae</name>
    <dbReference type="NCBI Taxonomy" id="573"/>
    <lineage>
        <taxon>Bacteria</taxon>
        <taxon>Pseudomonadati</taxon>
        <taxon>Pseudomonadota</taxon>
        <taxon>Gammaproteobacteria</taxon>
        <taxon>Enterobacterales</taxon>
        <taxon>Enterobacteriaceae</taxon>
        <taxon>Klebsiella/Raoultella group</taxon>
        <taxon>Klebsiella</taxon>
        <taxon>Klebsiella pneumoniae complex</taxon>
    </lineage>
</organism>